<dbReference type="Proteomes" id="UP000838756">
    <property type="component" value="Unassembled WGS sequence"/>
</dbReference>
<organism evidence="1 2">
    <name type="scientific">Pararge aegeria aegeria</name>
    <dbReference type="NCBI Taxonomy" id="348720"/>
    <lineage>
        <taxon>Eukaryota</taxon>
        <taxon>Metazoa</taxon>
        <taxon>Ecdysozoa</taxon>
        <taxon>Arthropoda</taxon>
        <taxon>Hexapoda</taxon>
        <taxon>Insecta</taxon>
        <taxon>Pterygota</taxon>
        <taxon>Neoptera</taxon>
        <taxon>Endopterygota</taxon>
        <taxon>Lepidoptera</taxon>
        <taxon>Glossata</taxon>
        <taxon>Ditrysia</taxon>
        <taxon>Papilionoidea</taxon>
        <taxon>Nymphalidae</taxon>
        <taxon>Satyrinae</taxon>
        <taxon>Satyrini</taxon>
        <taxon>Parargina</taxon>
        <taxon>Pararge</taxon>
    </lineage>
</organism>
<dbReference type="EMBL" id="CAKXAJ010001192">
    <property type="protein sequence ID" value="CAH2207749.1"/>
    <property type="molecule type" value="Genomic_DNA"/>
</dbReference>
<sequence>MDVGVPKCWSDDPASVALVDPQPGAQTILDESRGAAGYKRPRIVEFVTPHKIPVMTTRTHIYLHSNHLRIGTYNTRS</sequence>
<comment type="caution">
    <text evidence="1">The sequence shown here is derived from an EMBL/GenBank/DDBJ whole genome shotgun (WGS) entry which is preliminary data.</text>
</comment>
<keyword evidence="2" id="KW-1185">Reference proteome</keyword>
<name>A0A8S4QAM1_9NEOP</name>
<proteinExistence type="predicted"/>
<reference evidence="1" key="1">
    <citation type="submission" date="2022-03" db="EMBL/GenBank/DDBJ databases">
        <authorList>
            <person name="Lindestad O."/>
        </authorList>
    </citation>
    <scope>NUCLEOTIDE SEQUENCE</scope>
</reference>
<gene>
    <name evidence="1" type="primary">jg59</name>
    <name evidence="1" type="ORF">PAEG_LOCUS369</name>
</gene>
<evidence type="ECO:0000313" key="2">
    <source>
        <dbReference type="Proteomes" id="UP000838756"/>
    </source>
</evidence>
<protein>
    <submittedName>
        <fullName evidence="1">Jg59 protein</fullName>
    </submittedName>
</protein>
<evidence type="ECO:0000313" key="1">
    <source>
        <dbReference type="EMBL" id="CAH2207749.1"/>
    </source>
</evidence>
<dbReference type="AlphaFoldDB" id="A0A8S4QAM1"/>
<accession>A0A8S4QAM1</accession>